<protein>
    <submittedName>
        <fullName evidence="1">RCC1 and BTB domain-containing protein 2</fullName>
    </submittedName>
</protein>
<organism evidence="1">
    <name type="scientific">Schistosoma curassoni</name>
    <dbReference type="NCBI Taxonomy" id="6186"/>
    <lineage>
        <taxon>Eukaryota</taxon>
        <taxon>Metazoa</taxon>
        <taxon>Spiralia</taxon>
        <taxon>Lophotrochozoa</taxon>
        <taxon>Platyhelminthes</taxon>
        <taxon>Trematoda</taxon>
        <taxon>Digenea</taxon>
        <taxon>Strigeidida</taxon>
        <taxon>Schistosomatoidea</taxon>
        <taxon>Schistosomatidae</taxon>
        <taxon>Schistosoma</taxon>
    </lineage>
</organism>
<name>A0A183KUU1_9TREM</name>
<dbReference type="WBParaSite" id="SCUD_0001883601-mRNA-1">
    <property type="protein sequence ID" value="SCUD_0001883601-mRNA-1"/>
    <property type="gene ID" value="SCUD_0001883601"/>
</dbReference>
<accession>A0A183KUU1</accession>
<dbReference type="AlphaFoldDB" id="A0A183KUU1"/>
<reference evidence="1" key="1">
    <citation type="submission" date="2016-06" db="UniProtKB">
        <authorList>
            <consortium name="WormBaseParasite"/>
        </authorList>
    </citation>
    <scope>IDENTIFICATION</scope>
</reference>
<sequence>LFFKRRCSRLRFGSSVLKSHSVPQLVLNDLQETDDLELAPLKSSIGGFLTLHSTFNGEIFNWGVAELDNEEQLSGEVGGHVANASSLETDVCVGEKYLVLHLLEFLSNDGTPNGCTRCESYFGDVL</sequence>
<evidence type="ECO:0000313" key="1">
    <source>
        <dbReference type="WBParaSite" id="SCUD_0001883601-mRNA-1"/>
    </source>
</evidence>
<proteinExistence type="predicted"/>